<dbReference type="SUPFAM" id="SSF50891">
    <property type="entry name" value="Cyclophilin-like"/>
    <property type="match status" value="1"/>
</dbReference>
<comment type="subcellular location">
    <subcellularLocation>
        <location evidence="2">Nucleus</location>
    </subcellularLocation>
</comment>
<name>A0AAF0DZL8_9BASI</name>
<evidence type="ECO:0000256" key="8">
    <source>
        <dbReference type="ARBA" id="ARBA00055615"/>
    </source>
</evidence>
<dbReference type="PROSITE" id="PS50072">
    <property type="entry name" value="CSA_PPIASE_2"/>
    <property type="match status" value="1"/>
</dbReference>
<evidence type="ECO:0000256" key="3">
    <source>
        <dbReference type="ARBA" id="ARBA00013194"/>
    </source>
</evidence>
<feature type="compositionally biased region" description="Basic and acidic residues" evidence="13">
    <location>
        <begin position="455"/>
        <end position="475"/>
    </location>
</feature>
<keyword evidence="6" id="KW-0539">Nucleus</keyword>
<feature type="region of interest" description="Disordered" evidence="13">
    <location>
        <begin position="454"/>
        <end position="475"/>
    </location>
</feature>
<dbReference type="GO" id="GO:0071013">
    <property type="term" value="C:catalytic step 2 spliceosome"/>
    <property type="evidence" value="ECO:0007669"/>
    <property type="project" value="TreeGrafter"/>
</dbReference>
<evidence type="ECO:0000256" key="6">
    <source>
        <dbReference type="ARBA" id="ARBA00023242"/>
    </source>
</evidence>
<evidence type="ECO:0000256" key="7">
    <source>
        <dbReference type="ARBA" id="ARBA00038509"/>
    </source>
</evidence>
<comment type="catalytic activity">
    <reaction evidence="1">
        <text>[protein]-peptidylproline (omega=180) = [protein]-peptidylproline (omega=0)</text>
        <dbReference type="Rhea" id="RHEA:16237"/>
        <dbReference type="Rhea" id="RHEA-COMP:10747"/>
        <dbReference type="Rhea" id="RHEA-COMP:10748"/>
        <dbReference type="ChEBI" id="CHEBI:83833"/>
        <dbReference type="ChEBI" id="CHEBI:83834"/>
        <dbReference type="EC" id="5.2.1.8"/>
    </reaction>
</comment>
<dbReference type="FunFam" id="2.40.100.10:FF:000007">
    <property type="entry name" value="Peptidyl-prolyl cis-trans isomerase CWC27 homolog"/>
    <property type="match status" value="1"/>
</dbReference>
<dbReference type="EC" id="5.2.1.8" evidence="3"/>
<dbReference type="InterPro" id="IPR029000">
    <property type="entry name" value="Cyclophilin-like_dom_sf"/>
</dbReference>
<evidence type="ECO:0000256" key="10">
    <source>
        <dbReference type="ARBA" id="ARBA00071024"/>
    </source>
</evidence>
<protein>
    <recommendedName>
        <fullName evidence="10">Peptidyl-prolyl isomerase CWC27</fullName>
        <ecNumber evidence="3">5.2.1.8</ecNumber>
    </recommendedName>
    <alternativeName>
        <fullName evidence="9">Peptidyl-prolyl isomerase cwc27</fullName>
    </alternativeName>
    <alternativeName>
        <fullName evidence="11 12">Rotamase CWC27</fullName>
    </alternativeName>
</protein>
<dbReference type="InterPro" id="IPR044666">
    <property type="entry name" value="Cyclophilin_A-like"/>
</dbReference>
<evidence type="ECO:0000256" key="11">
    <source>
        <dbReference type="ARBA" id="ARBA00082698"/>
    </source>
</evidence>
<dbReference type="AlphaFoldDB" id="A0AAF0DZL8"/>
<dbReference type="PANTHER" id="PTHR45625:SF6">
    <property type="entry name" value="SPLICEOSOME-ASSOCIATED PROTEIN CWC27 HOMOLOG"/>
    <property type="match status" value="1"/>
</dbReference>
<keyword evidence="5 15" id="KW-0413">Isomerase</keyword>
<dbReference type="CDD" id="cd01925">
    <property type="entry name" value="cyclophilin_CeCYP16-like"/>
    <property type="match status" value="1"/>
</dbReference>
<feature type="compositionally biased region" description="Acidic residues" evidence="13">
    <location>
        <begin position="387"/>
        <end position="401"/>
    </location>
</feature>
<evidence type="ECO:0000256" key="5">
    <source>
        <dbReference type="ARBA" id="ARBA00023235"/>
    </source>
</evidence>
<dbReference type="EMBL" id="CP119955">
    <property type="protein sequence ID" value="WFC96864.1"/>
    <property type="molecule type" value="Genomic_DNA"/>
</dbReference>
<feature type="compositionally biased region" description="Pro residues" evidence="13">
    <location>
        <begin position="259"/>
        <end position="285"/>
    </location>
</feature>
<dbReference type="InterPro" id="IPR002130">
    <property type="entry name" value="Cyclophilin-type_PPIase_dom"/>
</dbReference>
<keyword evidence="16" id="KW-1185">Reference proteome</keyword>
<feature type="compositionally biased region" description="Basic and acidic residues" evidence="13">
    <location>
        <begin position="240"/>
        <end position="253"/>
    </location>
</feature>
<dbReference type="Pfam" id="PF00160">
    <property type="entry name" value="Pro_isomerase"/>
    <property type="match status" value="1"/>
</dbReference>
<feature type="domain" description="PPIase cyclophilin-type" evidence="14">
    <location>
        <begin position="22"/>
        <end position="169"/>
    </location>
</feature>
<evidence type="ECO:0000259" key="14">
    <source>
        <dbReference type="PROSITE" id="PS50072"/>
    </source>
</evidence>
<feature type="region of interest" description="Disordered" evidence="13">
    <location>
        <begin position="189"/>
        <end position="421"/>
    </location>
</feature>
<evidence type="ECO:0000256" key="9">
    <source>
        <dbReference type="ARBA" id="ARBA00067721"/>
    </source>
</evidence>
<keyword evidence="4" id="KW-0697">Rotamase</keyword>
<evidence type="ECO:0000313" key="16">
    <source>
        <dbReference type="Proteomes" id="UP001216638"/>
    </source>
</evidence>
<evidence type="ECO:0000256" key="13">
    <source>
        <dbReference type="SAM" id="MobiDB-lite"/>
    </source>
</evidence>
<dbReference type="PRINTS" id="PR00153">
    <property type="entry name" value="CSAPPISMRASE"/>
</dbReference>
<sequence length="475" mass="52622">MSTLYVTEPPTDGKVILHTSKGEIEIELWSKEAPKACRNLVALALEGYYDGCLWHRIVPQFCIQTGDPTGTGAGGESIYGEPFADELHQRLRFNRRGLVAMANAGTRNSNDSQFFITLDATPELQNKHTIFGRVAGTTIYNVLALSEVELSTTEPDRPVYPPKLLRVEVVDNPFPDIVPRITREEREAQAIAKKHAAERRAEPEHERKRKKKNTALLSFGEEEDVAPMPRTARKPISSHDLLHDKKLSKEQVKRTKQPAPAPAPAPTIQPPIPTRSESPPEPTPPSESSTPAPAPTSADAQMRTLQDAIRQDAHSAAPPRPTAAQHTGGRDLLASMVAEYRQKSGKPDRRKTEAQTLSKLEAFRRQIRQTETARATHASASPHKADDDEEMHEYGASDDDDANWRDHRFDSGGVPLTGSNDQFSVHDYEVVDSRNTKSDMAAALGFGGQATVQEHAARVREQKLKSQGRRGRDWT</sequence>
<evidence type="ECO:0000256" key="1">
    <source>
        <dbReference type="ARBA" id="ARBA00000971"/>
    </source>
</evidence>
<feature type="compositionally biased region" description="Basic and acidic residues" evidence="13">
    <location>
        <begin position="340"/>
        <end position="353"/>
    </location>
</feature>
<reference evidence="15" key="1">
    <citation type="submission" date="2023-03" db="EMBL/GenBank/DDBJ databases">
        <title>Mating type loci evolution in Malassezia.</title>
        <authorList>
            <person name="Coelho M.A."/>
        </authorList>
    </citation>
    <scope>NUCLEOTIDE SEQUENCE</scope>
    <source>
        <strain evidence="15">CBS 14135</strain>
    </source>
</reference>
<dbReference type="GO" id="GO:0003755">
    <property type="term" value="F:peptidyl-prolyl cis-trans isomerase activity"/>
    <property type="evidence" value="ECO:0007669"/>
    <property type="project" value="UniProtKB-KW"/>
</dbReference>
<dbReference type="PANTHER" id="PTHR45625">
    <property type="entry name" value="PEPTIDYL-PROLYL CIS-TRANS ISOMERASE-RELATED"/>
    <property type="match status" value="1"/>
</dbReference>
<dbReference type="Gene3D" id="2.40.100.10">
    <property type="entry name" value="Cyclophilin-like"/>
    <property type="match status" value="1"/>
</dbReference>
<feature type="compositionally biased region" description="Low complexity" evidence="13">
    <location>
        <begin position="286"/>
        <end position="298"/>
    </location>
</feature>
<dbReference type="Proteomes" id="UP001216638">
    <property type="component" value="Chromosome 5"/>
</dbReference>
<comment type="function">
    <text evidence="8">PPIases accelerate the folding of proteins. It catalyzes the cis-trans isomerization of proline imidic peptide bonds in oligopeptides. Involved in pre-mRNA splicing.</text>
</comment>
<evidence type="ECO:0000256" key="12">
    <source>
        <dbReference type="ARBA" id="ARBA00083804"/>
    </source>
</evidence>
<accession>A0AAF0DZL8</accession>
<proteinExistence type="inferred from homology"/>
<evidence type="ECO:0000256" key="2">
    <source>
        <dbReference type="ARBA" id="ARBA00004123"/>
    </source>
</evidence>
<evidence type="ECO:0000256" key="4">
    <source>
        <dbReference type="ARBA" id="ARBA00023110"/>
    </source>
</evidence>
<gene>
    <name evidence="15" type="primary">CWC27</name>
    <name evidence="15" type="ORF">MBRA1_003527</name>
</gene>
<evidence type="ECO:0000313" key="15">
    <source>
        <dbReference type="EMBL" id="WFC96864.1"/>
    </source>
</evidence>
<organism evidence="15 16">
    <name type="scientific">Malassezia brasiliensis</name>
    <dbReference type="NCBI Taxonomy" id="1821822"/>
    <lineage>
        <taxon>Eukaryota</taxon>
        <taxon>Fungi</taxon>
        <taxon>Dikarya</taxon>
        <taxon>Basidiomycota</taxon>
        <taxon>Ustilaginomycotina</taxon>
        <taxon>Malasseziomycetes</taxon>
        <taxon>Malasseziales</taxon>
        <taxon>Malasseziaceae</taxon>
        <taxon>Malassezia</taxon>
    </lineage>
</organism>
<comment type="similarity">
    <text evidence="7">Belongs to the cyclophilin-type PPIase family. CWC27 subfamily.</text>
</comment>